<reference evidence="3" key="1">
    <citation type="journal article" date="2008" name="Science">
        <title>Genome of an endosymbiont coupling N2 fixation to cellulolysis within RT protist cells in termite gut.</title>
        <authorList>
            <person name="Hongoh Y."/>
            <person name="Sharma V.K."/>
            <person name="Prakash T."/>
            <person name="Noda S."/>
            <person name="Toh H."/>
            <person name="Taylor T.D."/>
            <person name="Kudo T."/>
            <person name="Sakaki Y."/>
            <person name="Toyoda A."/>
            <person name="Hattori M."/>
            <person name="Ohkuma M."/>
        </authorList>
    </citation>
    <scope>NUCLEOTIDE SEQUENCE [LARGE SCALE GENOMIC DNA]</scope>
</reference>
<protein>
    <recommendedName>
        <fullName evidence="1">Type I restriction enzyme R protein N-terminal domain-containing protein</fullName>
    </recommendedName>
</protein>
<feature type="domain" description="Type I restriction enzyme R protein N-terminal" evidence="1">
    <location>
        <begin position="35"/>
        <end position="143"/>
    </location>
</feature>
<name>B6YQP1_AZOPC</name>
<dbReference type="Pfam" id="PF13588">
    <property type="entry name" value="HSDR_N_2"/>
    <property type="match status" value="1"/>
</dbReference>
<dbReference type="STRING" id="511995.CFPG_250"/>
<evidence type="ECO:0000313" key="3">
    <source>
        <dbReference type="Proteomes" id="UP000000723"/>
    </source>
</evidence>
<keyword evidence="3" id="KW-1185">Reference proteome</keyword>
<proteinExistence type="predicted"/>
<accession>B6YQP1</accession>
<dbReference type="KEGG" id="aps:CFPG_250"/>
<dbReference type="HOGENOM" id="CLU_115841_1_0_10"/>
<evidence type="ECO:0000313" key="2">
    <source>
        <dbReference type="EMBL" id="BAG83513.1"/>
    </source>
</evidence>
<dbReference type="RefSeq" id="WP_012573274.1">
    <property type="nucleotide sequence ID" value="NC_011565.1"/>
</dbReference>
<dbReference type="AlphaFoldDB" id="B6YQP1"/>
<gene>
    <name evidence="2" type="ordered locus">CFPG_250</name>
</gene>
<dbReference type="eggNOG" id="COG0610">
    <property type="taxonomic scope" value="Bacteria"/>
</dbReference>
<dbReference type="InterPro" id="IPR029464">
    <property type="entry name" value="HSDR_N"/>
</dbReference>
<dbReference type="OrthoDB" id="9790377at2"/>
<dbReference type="EMBL" id="AP010656">
    <property type="protein sequence ID" value="BAG83513.1"/>
    <property type="molecule type" value="Genomic_DNA"/>
</dbReference>
<organism evidence="2 3">
    <name type="scientific">Azobacteroides pseudotrichonymphae genomovar. CFP2</name>
    <dbReference type="NCBI Taxonomy" id="511995"/>
    <lineage>
        <taxon>Bacteria</taxon>
        <taxon>Pseudomonadati</taxon>
        <taxon>Bacteroidota</taxon>
        <taxon>Bacteroidia</taxon>
        <taxon>Bacteroidales</taxon>
        <taxon>Candidatus Azobacteroides</taxon>
    </lineage>
</organism>
<sequence length="148" mass="18113">MYDLNLPLADLKIRKQWNKEYVFDRLRKQYVRLTPEEWVRQHFVNYFIHYKHYPEGLLANEICIKFGKMNRRCDTILYDYLFQARMVVEYKSPVITLTQKCIEQIVRYNMSLKVSWLIVSNGLQHYCCNVDERGKYVFMKVIPEYHDL</sequence>
<evidence type="ECO:0000259" key="1">
    <source>
        <dbReference type="Pfam" id="PF13588"/>
    </source>
</evidence>
<dbReference type="Proteomes" id="UP000000723">
    <property type="component" value="Chromosome"/>
</dbReference>